<dbReference type="Gene3D" id="1.10.3730.10">
    <property type="entry name" value="ProC C-terminal domain-like"/>
    <property type="match status" value="1"/>
</dbReference>
<comment type="function">
    <text evidence="4">Catalyzes the reduction of 1-pyrroline-5-carboxylate (PCA) to L-proline.</text>
</comment>
<dbReference type="PIRSF" id="PIRSF000193">
    <property type="entry name" value="Pyrrol-5-carb_rd"/>
    <property type="match status" value="1"/>
</dbReference>
<dbReference type="SUPFAM" id="SSF51735">
    <property type="entry name" value="NAD(P)-binding Rossmann-fold domains"/>
    <property type="match status" value="1"/>
</dbReference>
<protein>
    <recommendedName>
        <fullName evidence="4 5">Pyrroline-5-carboxylate reductase</fullName>
        <shortName evidence="4">P5C reductase</shortName>
        <shortName evidence="4">P5CR</shortName>
        <ecNumber evidence="4 5">1.5.1.2</ecNumber>
    </recommendedName>
    <alternativeName>
        <fullName evidence="4">PCA reductase</fullName>
    </alternativeName>
</protein>
<feature type="domain" description="Pyrroline-5-carboxylate reductase catalytic N-terminal" evidence="6">
    <location>
        <begin position="10"/>
        <end position="104"/>
    </location>
</feature>
<organism evidence="8 9">
    <name type="scientific">Shewanella inventionis</name>
    <dbReference type="NCBI Taxonomy" id="1738770"/>
    <lineage>
        <taxon>Bacteria</taxon>
        <taxon>Pseudomonadati</taxon>
        <taxon>Pseudomonadota</taxon>
        <taxon>Gammaproteobacteria</taxon>
        <taxon>Alteromonadales</taxon>
        <taxon>Shewanellaceae</taxon>
        <taxon>Shewanella</taxon>
    </lineage>
</organism>
<accession>A0ABQ1J5R8</accession>
<dbReference type="InterPro" id="IPR036291">
    <property type="entry name" value="NAD(P)-bd_dom_sf"/>
</dbReference>
<evidence type="ECO:0000256" key="3">
    <source>
        <dbReference type="ARBA" id="ARBA00023002"/>
    </source>
</evidence>
<dbReference type="InterPro" id="IPR000304">
    <property type="entry name" value="Pyrroline-COOH_reductase"/>
</dbReference>
<keyword evidence="3 4" id="KW-0560">Oxidoreductase</keyword>
<evidence type="ECO:0000259" key="6">
    <source>
        <dbReference type="Pfam" id="PF03807"/>
    </source>
</evidence>
<evidence type="ECO:0000256" key="5">
    <source>
        <dbReference type="NCBIfam" id="TIGR00112"/>
    </source>
</evidence>
<reference evidence="9" key="1">
    <citation type="journal article" date="2019" name="Int. J. Syst. Evol. Microbiol.">
        <title>The Global Catalogue of Microorganisms (GCM) 10K type strain sequencing project: providing services to taxonomists for standard genome sequencing and annotation.</title>
        <authorList>
            <consortium name="The Broad Institute Genomics Platform"/>
            <consortium name="The Broad Institute Genome Sequencing Center for Infectious Disease"/>
            <person name="Wu L."/>
            <person name="Ma J."/>
        </authorList>
    </citation>
    <scope>NUCLEOTIDE SEQUENCE [LARGE SCALE GENOMIC DNA]</scope>
    <source>
        <strain evidence="9">CGMCC 1.15339</strain>
    </source>
</reference>
<sequence>MDVIEMTQAKVCFIGAGNMTRSIISGLVKHGYPSALIHATNPSQGKLDALQQDFSIEVSNDNAAAAQAADVIVLSVKPQLMEAVCNALSHLNLADKLIITIAAGIPAARYQEYFKQPITLIRTMPNTPTQIGYGMTGIYAEDNISAEHKAICETLMQSGGNVVWVDSEEGLNQVIALSGSSPAYFFLFIESMIASGVKMGMPEDKARLLAEQAALGAAQMVIQNQQLSLEQLRTNVMSKGGTTAKAVETFQQGDLGGLVDKAMNNCVARAQEMAKMF</sequence>
<evidence type="ECO:0000256" key="2">
    <source>
        <dbReference type="ARBA" id="ARBA00022857"/>
    </source>
</evidence>
<keyword evidence="4" id="KW-0963">Cytoplasm</keyword>
<dbReference type="PANTHER" id="PTHR11645">
    <property type="entry name" value="PYRROLINE-5-CARBOXYLATE REDUCTASE"/>
    <property type="match status" value="1"/>
</dbReference>
<name>A0ABQ1J5R8_9GAMM</name>
<dbReference type="Pfam" id="PF14748">
    <property type="entry name" value="P5CR_dimer"/>
    <property type="match status" value="1"/>
</dbReference>
<comment type="caution">
    <text evidence="8">The sequence shown here is derived from an EMBL/GenBank/DDBJ whole genome shotgun (WGS) entry which is preliminary data.</text>
</comment>
<dbReference type="Proteomes" id="UP000617555">
    <property type="component" value="Unassembled WGS sequence"/>
</dbReference>
<dbReference type="SUPFAM" id="SSF48179">
    <property type="entry name" value="6-phosphogluconate dehydrogenase C-terminal domain-like"/>
    <property type="match status" value="1"/>
</dbReference>
<feature type="domain" description="Pyrroline-5-carboxylate reductase dimerisation" evidence="7">
    <location>
        <begin position="168"/>
        <end position="273"/>
    </location>
</feature>
<keyword evidence="4" id="KW-0641">Proline biosynthesis</keyword>
<dbReference type="HAMAP" id="MF_01925">
    <property type="entry name" value="P5C_reductase"/>
    <property type="match status" value="1"/>
</dbReference>
<dbReference type="Pfam" id="PF03807">
    <property type="entry name" value="F420_oxidored"/>
    <property type="match status" value="1"/>
</dbReference>
<comment type="subcellular location">
    <subcellularLocation>
        <location evidence="4">Cytoplasm</location>
    </subcellularLocation>
</comment>
<keyword evidence="9" id="KW-1185">Reference proteome</keyword>
<comment type="catalytic activity">
    <reaction evidence="4">
        <text>L-proline + NAD(+) = (S)-1-pyrroline-5-carboxylate + NADH + 2 H(+)</text>
        <dbReference type="Rhea" id="RHEA:14105"/>
        <dbReference type="ChEBI" id="CHEBI:15378"/>
        <dbReference type="ChEBI" id="CHEBI:17388"/>
        <dbReference type="ChEBI" id="CHEBI:57540"/>
        <dbReference type="ChEBI" id="CHEBI:57945"/>
        <dbReference type="ChEBI" id="CHEBI:60039"/>
        <dbReference type="EC" id="1.5.1.2"/>
    </reaction>
</comment>
<dbReference type="InterPro" id="IPR008927">
    <property type="entry name" value="6-PGluconate_DH-like_C_sf"/>
</dbReference>
<dbReference type="InterPro" id="IPR028939">
    <property type="entry name" value="P5C_Rdtase_cat_N"/>
</dbReference>
<comment type="catalytic activity">
    <reaction evidence="4">
        <text>L-proline + NADP(+) = (S)-1-pyrroline-5-carboxylate + NADPH + 2 H(+)</text>
        <dbReference type="Rhea" id="RHEA:14109"/>
        <dbReference type="ChEBI" id="CHEBI:15378"/>
        <dbReference type="ChEBI" id="CHEBI:17388"/>
        <dbReference type="ChEBI" id="CHEBI:57783"/>
        <dbReference type="ChEBI" id="CHEBI:58349"/>
        <dbReference type="ChEBI" id="CHEBI:60039"/>
        <dbReference type="EC" id="1.5.1.2"/>
    </reaction>
</comment>
<keyword evidence="4" id="KW-0028">Amino-acid biosynthesis</keyword>
<evidence type="ECO:0000256" key="1">
    <source>
        <dbReference type="ARBA" id="ARBA00005525"/>
    </source>
</evidence>
<dbReference type="EMBL" id="BMII01000016">
    <property type="protein sequence ID" value="GGB60316.1"/>
    <property type="molecule type" value="Genomic_DNA"/>
</dbReference>
<evidence type="ECO:0000259" key="7">
    <source>
        <dbReference type="Pfam" id="PF14748"/>
    </source>
</evidence>
<gene>
    <name evidence="4 8" type="primary">proC</name>
    <name evidence="8" type="ORF">GCM10011607_21230</name>
</gene>
<evidence type="ECO:0000313" key="8">
    <source>
        <dbReference type="EMBL" id="GGB60316.1"/>
    </source>
</evidence>
<proteinExistence type="inferred from homology"/>
<keyword evidence="2 4" id="KW-0521">NADP</keyword>
<dbReference type="PANTHER" id="PTHR11645:SF0">
    <property type="entry name" value="PYRROLINE-5-CARBOXYLATE REDUCTASE 3"/>
    <property type="match status" value="1"/>
</dbReference>
<dbReference type="Gene3D" id="3.40.50.720">
    <property type="entry name" value="NAD(P)-binding Rossmann-like Domain"/>
    <property type="match status" value="1"/>
</dbReference>
<dbReference type="NCBIfam" id="TIGR00112">
    <property type="entry name" value="proC"/>
    <property type="match status" value="1"/>
</dbReference>
<comment type="similarity">
    <text evidence="1 4">Belongs to the pyrroline-5-carboxylate reductase family.</text>
</comment>
<evidence type="ECO:0000256" key="4">
    <source>
        <dbReference type="HAMAP-Rule" id="MF_01925"/>
    </source>
</evidence>
<dbReference type="EC" id="1.5.1.2" evidence="4 5"/>
<dbReference type="InterPro" id="IPR029036">
    <property type="entry name" value="P5CR_dimer"/>
</dbReference>
<evidence type="ECO:0000313" key="9">
    <source>
        <dbReference type="Proteomes" id="UP000617555"/>
    </source>
</evidence>
<comment type="pathway">
    <text evidence="4">Amino-acid biosynthesis; L-proline biosynthesis; L-proline from L-glutamate 5-semialdehyde: step 1/1.</text>
</comment>